<proteinExistence type="predicted"/>
<gene>
    <name evidence="1" type="ORF">DRY71_25420</name>
</gene>
<organism evidence="1">
    <name type="scientific">Salmonella newport</name>
    <dbReference type="NCBI Taxonomy" id="108619"/>
    <lineage>
        <taxon>Bacteria</taxon>
        <taxon>Pseudomonadati</taxon>
        <taxon>Pseudomonadota</taxon>
        <taxon>Gammaproteobacteria</taxon>
        <taxon>Enterobacterales</taxon>
        <taxon>Enterobacteriaceae</taxon>
        <taxon>Salmonella</taxon>
    </lineage>
</organism>
<reference evidence="1" key="1">
    <citation type="submission" date="2018-07" db="EMBL/GenBank/DDBJ databases">
        <authorList>
            <person name="Ashton P.M."/>
            <person name="Dallman T."/>
            <person name="Nair S."/>
            <person name="De Pinna E."/>
            <person name="Peters T."/>
            <person name="Grant K."/>
        </authorList>
    </citation>
    <scope>NUCLEOTIDE SEQUENCE [LARGE SCALE GENOMIC DNA]</scope>
    <source>
        <strain evidence="1">436933</strain>
    </source>
</reference>
<name>A0A5U9KXU5_SALNE</name>
<dbReference type="RefSeq" id="WP_079919535.1">
    <property type="nucleotide sequence ID" value="NZ_MZCY01000004.1"/>
</dbReference>
<dbReference type="PROSITE" id="PS50890">
    <property type="entry name" value="PUA"/>
    <property type="match status" value="1"/>
</dbReference>
<accession>A0A5U9KXU5</accession>
<evidence type="ECO:0000313" key="1">
    <source>
        <dbReference type="EMBL" id="EBS2696019.1"/>
    </source>
</evidence>
<comment type="caution">
    <text evidence="1">The sequence shown here is derived from an EMBL/GenBank/DDBJ whole genome shotgun (WGS) entry which is preliminary data.</text>
</comment>
<protein>
    <submittedName>
        <fullName evidence="1">Uncharacterized protein</fullName>
    </submittedName>
</protein>
<dbReference type="Proteomes" id="UP000839726">
    <property type="component" value="Unassembled WGS sequence"/>
</dbReference>
<sequence>MADKAQSVSIVYQGKALDDHKMDILSFAKSLQGLGEAIYSANEIVNGGRDIEVNVDAELIAGSFGFDIEVVQHLANAKDVVQILGLSAIPLAVGGATVLEVLRKLNGRKIDIVEKANGSDNVKLKVDGEEIVCSEDVEKIVNAPEIRKAVDAFVRQPLLQDGIDNFVVKKSRTSKKEILNIHKDEAEEFKSPKVLFETKEEVDEFESTVTFISAHTDKKSGWRVEFGGEKRNVRMEDDEFIKLVTGPDAPKIFGELFAVKMKKIVKDSGGLVDEKLSIIKVGRHFAAKDRKIKPDAD</sequence>
<dbReference type="EMBL" id="AAGUYM010000049">
    <property type="protein sequence ID" value="EBS2696019.1"/>
    <property type="molecule type" value="Genomic_DNA"/>
</dbReference>
<dbReference type="AlphaFoldDB" id="A0A5U9KXU5"/>